<feature type="domain" description="Reverse transcriptase" evidence="1">
    <location>
        <begin position="1"/>
        <end position="68"/>
    </location>
</feature>
<organism evidence="2 3">
    <name type="scientific">Moniliophthora roreri (strain MCA 2997)</name>
    <name type="common">Cocoa frosty pod rot fungus</name>
    <name type="synonym">Crinipellis roreri</name>
    <dbReference type="NCBI Taxonomy" id="1381753"/>
    <lineage>
        <taxon>Eukaryota</taxon>
        <taxon>Fungi</taxon>
        <taxon>Dikarya</taxon>
        <taxon>Basidiomycota</taxon>
        <taxon>Agaricomycotina</taxon>
        <taxon>Agaricomycetes</taxon>
        <taxon>Agaricomycetidae</taxon>
        <taxon>Agaricales</taxon>
        <taxon>Marasmiineae</taxon>
        <taxon>Marasmiaceae</taxon>
        <taxon>Moniliophthora</taxon>
    </lineage>
</organism>
<comment type="caution">
    <text evidence="2">The sequence shown here is derived from an EMBL/GenBank/DDBJ whole genome shotgun (WGS) entry which is preliminary data.</text>
</comment>
<dbReference type="GO" id="GO:0003964">
    <property type="term" value="F:RNA-directed DNA polymerase activity"/>
    <property type="evidence" value="ECO:0007669"/>
    <property type="project" value="UniProtKB-KW"/>
</dbReference>
<dbReference type="InterPro" id="IPR043502">
    <property type="entry name" value="DNA/RNA_pol_sf"/>
</dbReference>
<evidence type="ECO:0000313" key="2">
    <source>
        <dbReference type="EMBL" id="ESK81761.1"/>
    </source>
</evidence>
<dbReference type="OrthoDB" id="1750432at2759"/>
<dbReference type="Proteomes" id="UP000017559">
    <property type="component" value="Unassembled WGS sequence"/>
</dbReference>
<dbReference type="FunFam" id="3.30.70.270:FF:000003">
    <property type="entry name" value="Transposon Ty3-G Gag-Pol polyprotein"/>
    <property type="match status" value="1"/>
</dbReference>
<name>V2WMK1_MONRO</name>
<protein>
    <submittedName>
        <fullName evidence="2">Mary1-like reverse transcriptase</fullName>
    </submittedName>
</protein>
<dbReference type="AlphaFoldDB" id="V2WMK1"/>
<dbReference type="InterPro" id="IPR000477">
    <property type="entry name" value="RT_dom"/>
</dbReference>
<dbReference type="InterPro" id="IPR051320">
    <property type="entry name" value="Viral_Replic_Matur_Polypro"/>
</dbReference>
<evidence type="ECO:0000259" key="1">
    <source>
        <dbReference type="PROSITE" id="PS50878"/>
    </source>
</evidence>
<dbReference type="Pfam" id="PF00078">
    <property type="entry name" value="RVT_1"/>
    <property type="match status" value="1"/>
</dbReference>
<evidence type="ECO:0000313" key="3">
    <source>
        <dbReference type="Proteomes" id="UP000017559"/>
    </source>
</evidence>
<dbReference type="InterPro" id="IPR043128">
    <property type="entry name" value="Rev_trsase/Diguanyl_cyclase"/>
</dbReference>
<accession>V2WMK1</accession>
<feature type="non-terminal residue" evidence="2">
    <location>
        <position position="82"/>
    </location>
</feature>
<dbReference type="Gene3D" id="3.30.70.270">
    <property type="match status" value="1"/>
</dbReference>
<proteinExistence type="predicted"/>
<dbReference type="SUPFAM" id="SSF56672">
    <property type="entry name" value="DNA/RNA polymerases"/>
    <property type="match status" value="1"/>
</dbReference>
<reference evidence="2 3" key="1">
    <citation type="journal article" date="2014" name="BMC Genomics">
        <title>Genome and secretome analysis of the hemibiotrophic fungal pathogen, Moniliophthora roreri, which causes frosty pod rot disease of cacao: mechanisms of the biotrophic and necrotrophic phases.</title>
        <authorList>
            <person name="Meinhardt L.W."/>
            <person name="Costa G.G.L."/>
            <person name="Thomazella D.P.T."/>
            <person name="Teixeira P.J.P.L."/>
            <person name="Carazzolle M.F."/>
            <person name="Schuster S.C."/>
            <person name="Carlson J.E."/>
            <person name="Guiltinan M.J."/>
            <person name="Mieczkowski P."/>
            <person name="Farmer A."/>
            <person name="Ramaraj T."/>
            <person name="Crozier J."/>
            <person name="Davis R.E."/>
            <person name="Shao J."/>
            <person name="Melnick R.L."/>
            <person name="Pereira G.A.G."/>
            <person name="Bailey B.A."/>
        </authorList>
    </citation>
    <scope>NUCLEOTIDE SEQUENCE [LARGE SCALE GENOMIC DNA]</scope>
    <source>
        <strain evidence="2 3">MCA 2997</strain>
    </source>
</reference>
<dbReference type="PANTHER" id="PTHR33064:SF37">
    <property type="entry name" value="RIBONUCLEASE H"/>
    <property type="match status" value="1"/>
</dbReference>
<dbReference type="PROSITE" id="PS50878">
    <property type="entry name" value="RT_POL"/>
    <property type="match status" value="1"/>
</dbReference>
<sequence length="82" mass="9558">MNSIFVDLIAKGKVAVYLDDILIYSTTLEEHHQTMHEVLRRLQENDLYLHPEKCKFNQEQVEYLGIVIHEGQVSMDPVKVCT</sequence>
<dbReference type="PANTHER" id="PTHR33064">
    <property type="entry name" value="POL PROTEIN"/>
    <property type="match status" value="1"/>
</dbReference>
<keyword evidence="3" id="KW-1185">Reference proteome</keyword>
<dbReference type="EMBL" id="AWSO01002257">
    <property type="protein sequence ID" value="ESK81761.1"/>
    <property type="molecule type" value="Genomic_DNA"/>
</dbReference>
<dbReference type="KEGG" id="mrr:Moror_16735"/>
<dbReference type="HOGENOM" id="CLU_000384_33_7_1"/>
<gene>
    <name evidence="2" type="ORF">Moror_16735</name>
</gene>